<comment type="caution">
    <text evidence="2">The sequence shown here is derived from an EMBL/GenBank/DDBJ whole genome shotgun (WGS) entry which is preliminary data.</text>
</comment>
<dbReference type="AlphaFoldDB" id="A0A8H4URY3"/>
<accession>A0A8H4URY3</accession>
<dbReference type="CDD" id="cd01709">
    <property type="entry name" value="RT_like_1"/>
    <property type="match status" value="1"/>
</dbReference>
<keyword evidence="3" id="KW-1185">Reference proteome</keyword>
<reference evidence="2" key="2">
    <citation type="submission" date="2020-05" db="EMBL/GenBank/DDBJ databases">
        <authorList>
            <person name="Kim H.-S."/>
            <person name="Proctor R.H."/>
            <person name="Brown D.W."/>
        </authorList>
    </citation>
    <scope>NUCLEOTIDE SEQUENCE</scope>
    <source>
        <strain evidence="2">NRRL 22465</strain>
    </source>
</reference>
<dbReference type="EMBL" id="JABEYC010000134">
    <property type="protein sequence ID" value="KAF4982105.1"/>
    <property type="molecule type" value="Genomic_DNA"/>
</dbReference>
<feature type="region of interest" description="Disordered" evidence="1">
    <location>
        <begin position="418"/>
        <end position="437"/>
    </location>
</feature>
<gene>
    <name evidence="2" type="ORF">FZEAL_2211</name>
</gene>
<evidence type="ECO:0000256" key="1">
    <source>
        <dbReference type="SAM" id="MobiDB-lite"/>
    </source>
</evidence>
<feature type="region of interest" description="Disordered" evidence="1">
    <location>
        <begin position="447"/>
        <end position="482"/>
    </location>
</feature>
<sequence length="982" mass="111816">MATSGSVFSETLQEITNTKLDELSKRRSGFEEAKKSLLASLQVEGDAVKRLVTLSDGIKECFAIKLDKAGKVVTNQTKHTRLETELKNMDRFLGQAKCDPSVSAKMLDAWEQSLLRHLDMQSLQFQYASLYGQLVTEWLSGEKEEEEASGDDVEMGEAFEVVGNAAKLESRMEWEKMVFEPADVNEASLRKYLDRLFGARNEEKKPISDALQNLRDAVYTFEAQLSKPNLFNFQALESTIEGLCSSDLLSDEKREVLKGFQGNRIILNEIADVLNMRMSALSSWTWSSEASVPVEMRRKISGIYNIHMHEDLLQAIFLQFIGVKWSVFFKDAFKKFRRSTGAWKSTRKDIPKADKLRLGYYLGPLDRSPSVESTRTKIYNSKYFMAQLLDYENQATDIADGEEEAEYEEFAPASLKRKAGRAKQTARKSGGGQDPRRYLASMCMQTPAPSTSAKRHRKIIVDTDNAGDEEDDDDEDGDTSRNPMALKQSLLHLLSTEIAINTSLYGELTAFHSVFESWNPLLPHETVSTVLKYFGVSDTWLSFFRKFLEAPLKFLDDDNSAAARKRRRGTPASHVLSDVFGETTLFCLDFAVNQSTSGNRLWRTHDDVWFWSRDHSVAVQAWETVSEFAAVTSTEINPARTGTVRVSNSKDQTLAIDKSLPEGEIRWGFLRLSPQTGRFEIDQVMVDSHIKELHKQLHSKRKSIFGFIQAWNSYATIFFNSNFGKAANCFGREHVNNMLSMHERIQRQVFSTLPQPGEEKVSSVAEYLKHSLSQRFGITDIPDGYLYLPMELGGLDLQSPFISLLQIHDEVPESPAKLVDAFVEAERDAYKKAKEAFLDGSTAQQRYSLDNPGWAPESEHDRSNFMSFDEYVTYREHFYFELDDADLELGQVFKRLMRRPEEKSVESDDSKVSTALEQLRGQFNLRGITQSWGSMEPYWRWVAMMYGPELVDRFGGMNIVDPGLLPMGMVSMFRDKRVKWQG</sequence>
<dbReference type="Proteomes" id="UP000635477">
    <property type="component" value="Unassembled WGS sequence"/>
</dbReference>
<protein>
    <submittedName>
        <fullName evidence="2">Uncharacterized protein</fullName>
    </submittedName>
</protein>
<dbReference type="PANTHER" id="PTHR37015:SF2">
    <property type="entry name" value="REVERSE TRANSCRIPTASE DOMAIN-CONTAINING PROTEIN"/>
    <property type="match status" value="1"/>
</dbReference>
<evidence type="ECO:0000313" key="3">
    <source>
        <dbReference type="Proteomes" id="UP000635477"/>
    </source>
</evidence>
<dbReference type="OrthoDB" id="74545at2759"/>
<evidence type="ECO:0000313" key="2">
    <source>
        <dbReference type="EMBL" id="KAF4982105.1"/>
    </source>
</evidence>
<organism evidence="2 3">
    <name type="scientific">Fusarium zealandicum</name>
    <dbReference type="NCBI Taxonomy" id="1053134"/>
    <lineage>
        <taxon>Eukaryota</taxon>
        <taxon>Fungi</taxon>
        <taxon>Dikarya</taxon>
        <taxon>Ascomycota</taxon>
        <taxon>Pezizomycotina</taxon>
        <taxon>Sordariomycetes</taxon>
        <taxon>Hypocreomycetidae</taxon>
        <taxon>Hypocreales</taxon>
        <taxon>Nectriaceae</taxon>
        <taxon>Fusarium</taxon>
        <taxon>Fusarium staphyleae species complex</taxon>
    </lineage>
</organism>
<feature type="compositionally biased region" description="Acidic residues" evidence="1">
    <location>
        <begin position="465"/>
        <end position="477"/>
    </location>
</feature>
<name>A0A8H4URY3_9HYPO</name>
<dbReference type="PANTHER" id="PTHR37015">
    <property type="entry name" value="REVERSE TRANSCRIPTASE DOMAIN-CONTAINING PROTEIN"/>
    <property type="match status" value="1"/>
</dbReference>
<proteinExistence type="predicted"/>
<reference evidence="2" key="1">
    <citation type="journal article" date="2020" name="BMC Genomics">
        <title>Correction to: Identification and distribution of gene clusters required for synthesis of sphingolipid metabolism inhibitors in diverse species of the filamentous fungus Fusarium.</title>
        <authorList>
            <person name="Kim H.S."/>
            <person name="Lohmar J.M."/>
            <person name="Busman M."/>
            <person name="Brown D.W."/>
            <person name="Naumann T.A."/>
            <person name="Divon H.H."/>
            <person name="Lysoe E."/>
            <person name="Uhlig S."/>
            <person name="Proctor R.H."/>
        </authorList>
    </citation>
    <scope>NUCLEOTIDE SEQUENCE</scope>
    <source>
        <strain evidence="2">NRRL 22465</strain>
    </source>
</reference>